<organism evidence="1">
    <name type="scientific">marine sediment metagenome</name>
    <dbReference type="NCBI Taxonomy" id="412755"/>
    <lineage>
        <taxon>unclassified sequences</taxon>
        <taxon>metagenomes</taxon>
        <taxon>ecological metagenomes</taxon>
    </lineage>
</organism>
<proteinExistence type="predicted"/>
<evidence type="ECO:0000313" key="1">
    <source>
        <dbReference type="EMBL" id="KKL14306.1"/>
    </source>
</evidence>
<name>A0A0F9D957_9ZZZZ</name>
<dbReference type="AlphaFoldDB" id="A0A0F9D957"/>
<dbReference type="EMBL" id="LAZR01040509">
    <property type="protein sequence ID" value="KKL14306.1"/>
    <property type="molecule type" value="Genomic_DNA"/>
</dbReference>
<comment type="caution">
    <text evidence="1">The sequence shown here is derived from an EMBL/GenBank/DDBJ whole genome shotgun (WGS) entry which is preliminary data.</text>
</comment>
<sequence>MGNITAVRNEENIKQSLYYYLNNETYSGAGLGTTFSSKTLKQHYTDPQVNIVVGFPDALQDVQIPTIALVTNSAGPVVDLAYNRQIQQISYSFSLYGFCGGMQSDPMNKLQRGRIKNDVRYMLHFYHFRHSPVDIEATHSRLTHTCT</sequence>
<accession>A0A0F9D957</accession>
<gene>
    <name evidence="1" type="ORF">LCGC14_2517020</name>
</gene>
<protein>
    <submittedName>
        <fullName evidence="1">Uncharacterized protein</fullName>
    </submittedName>
</protein>
<reference evidence="1" key="1">
    <citation type="journal article" date="2015" name="Nature">
        <title>Complex archaea that bridge the gap between prokaryotes and eukaryotes.</title>
        <authorList>
            <person name="Spang A."/>
            <person name="Saw J.H."/>
            <person name="Jorgensen S.L."/>
            <person name="Zaremba-Niedzwiedzka K."/>
            <person name="Martijn J."/>
            <person name="Lind A.E."/>
            <person name="van Eijk R."/>
            <person name="Schleper C."/>
            <person name="Guy L."/>
            <person name="Ettema T.J."/>
        </authorList>
    </citation>
    <scope>NUCLEOTIDE SEQUENCE</scope>
</reference>